<dbReference type="InterPro" id="IPR011008">
    <property type="entry name" value="Dimeric_a/b-barrel"/>
</dbReference>
<comment type="subunit">
    <text evidence="1">Homodimer.</text>
</comment>
<dbReference type="PROSITE" id="PS51502">
    <property type="entry name" value="S_R_A_B_BARREL"/>
    <property type="match status" value="1"/>
</dbReference>
<dbReference type="EMBL" id="BSPC01000096">
    <property type="protein sequence ID" value="GLS24129.1"/>
    <property type="molecule type" value="Genomic_DNA"/>
</dbReference>
<dbReference type="PANTHER" id="PTHR33178:SF10">
    <property type="entry name" value="STRESS-RESPONSE A_B BARREL DOMAIN-CONTAINING PROTEIN"/>
    <property type="match status" value="1"/>
</dbReference>
<comment type="caution">
    <text evidence="3">The sequence shown here is derived from an EMBL/GenBank/DDBJ whole genome shotgun (WGS) entry which is preliminary data.</text>
</comment>
<accession>A0ABQ6CVJ3</accession>
<evidence type="ECO:0000313" key="4">
    <source>
        <dbReference type="Proteomes" id="UP001156882"/>
    </source>
</evidence>
<dbReference type="InterPro" id="IPR013097">
    <property type="entry name" value="Dabb"/>
</dbReference>
<name>A0ABQ6CVJ3_9HYPH</name>
<gene>
    <name evidence="3" type="ORF">GCM10007874_71500</name>
</gene>
<dbReference type="Pfam" id="PF07876">
    <property type="entry name" value="Dabb"/>
    <property type="match status" value="1"/>
</dbReference>
<dbReference type="Proteomes" id="UP001156882">
    <property type="component" value="Unassembled WGS sequence"/>
</dbReference>
<dbReference type="InterPro" id="IPR044662">
    <property type="entry name" value="HS1/DABB1-like"/>
</dbReference>
<evidence type="ECO:0000259" key="2">
    <source>
        <dbReference type="PROSITE" id="PS51502"/>
    </source>
</evidence>
<evidence type="ECO:0000313" key="3">
    <source>
        <dbReference type="EMBL" id="GLS24129.1"/>
    </source>
</evidence>
<protein>
    <submittedName>
        <fullName evidence="3">Stress responsive protein</fullName>
    </submittedName>
</protein>
<dbReference type="Gene3D" id="3.30.70.100">
    <property type="match status" value="1"/>
</dbReference>
<dbReference type="SUPFAM" id="SSF54909">
    <property type="entry name" value="Dimeric alpha+beta barrel"/>
    <property type="match status" value="1"/>
</dbReference>
<evidence type="ECO:0000256" key="1">
    <source>
        <dbReference type="ARBA" id="ARBA00011738"/>
    </source>
</evidence>
<sequence>MIRHCVFLRFKNDIAEETIDELLADFALMKNVVPGLSAVVAGKNNSREGLDRGFRHGFTMDLDNEASREAYLSHPARAALAERLLPCLDGGLDGVMVADFTL</sequence>
<dbReference type="PANTHER" id="PTHR33178">
    <property type="match status" value="1"/>
</dbReference>
<reference evidence="4" key="1">
    <citation type="journal article" date="2019" name="Int. J. Syst. Evol. Microbiol.">
        <title>The Global Catalogue of Microorganisms (GCM) 10K type strain sequencing project: providing services to taxonomists for standard genome sequencing and annotation.</title>
        <authorList>
            <consortium name="The Broad Institute Genomics Platform"/>
            <consortium name="The Broad Institute Genome Sequencing Center for Infectious Disease"/>
            <person name="Wu L."/>
            <person name="Ma J."/>
        </authorList>
    </citation>
    <scope>NUCLEOTIDE SEQUENCE [LARGE SCALE GENOMIC DNA]</scope>
    <source>
        <strain evidence="4">NBRC 101365</strain>
    </source>
</reference>
<proteinExistence type="predicted"/>
<keyword evidence="4" id="KW-1185">Reference proteome</keyword>
<dbReference type="SMART" id="SM00886">
    <property type="entry name" value="Dabb"/>
    <property type="match status" value="1"/>
</dbReference>
<feature type="domain" description="Stress-response A/B barrel" evidence="2">
    <location>
        <begin position="2"/>
        <end position="100"/>
    </location>
</feature>
<organism evidence="3 4">
    <name type="scientific">Labrys miyagiensis</name>
    <dbReference type="NCBI Taxonomy" id="346912"/>
    <lineage>
        <taxon>Bacteria</taxon>
        <taxon>Pseudomonadati</taxon>
        <taxon>Pseudomonadota</taxon>
        <taxon>Alphaproteobacteria</taxon>
        <taxon>Hyphomicrobiales</taxon>
        <taxon>Xanthobacteraceae</taxon>
        <taxon>Labrys</taxon>
    </lineage>
</organism>